<accession>A0A2L2T066</accession>
<dbReference type="Proteomes" id="UP000245910">
    <property type="component" value="Chromosome I"/>
</dbReference>
<evidence type="ECO:0000313" key="2">
    <source>
        <dbReference type="Proteomes" id="UP000245910"/>
    </source>
</evidence>
<reference evidence="2" key="1">
    <citation type="submission" date="2014-10" db="EMBL/GenBank/DDBJ databases">
        <authorList>
            <person name="King R."/>
        </authorList>
    </citation>
    <scope>NUCLEOTIDE SEQUENCE [LARGE SCALE GENOMIC DNA]</scope>
    <source>
        <strain evidence="2">A3/5</strain>
    </source>
</reference>
<dbReference type="STRING" id="56646.A0A2L2T066"/>
<keyword evidence="2" id="KW-1185">Reference proteome</keyword>
<evidence type="ECO:0000313" key="1">
    <source>
        <dbReference type="EMBL" id="CEI63852.1"/>
    </source>
</evidence>
<protein>
    <submittedName>
        <fullName evidence="1">Uncharacterized protein</fullName>
    </submittedName>
</protein>
<dbReference type="EMBL" id="LN649229">
    <property type="protein sequence ID" value="CEI63852.1"/>
    <property type="molecule type" value="Genomic_DNA"/>
</dbReference>
<proteinExistence type="predicted"/>
<sequence>MSTEDSYLLDRKADRCKGTGRGKYTELSDLFRHEESGVCGLRVRNGPLHDVFDALLGRTLQLAMEEDMSMDSDDYWMYGGAESDEEYMDYMMGNGISVCYLA</sequence>
<name>A0A2L2T066_9HYPO</name>
<dbReference type="AlphaFoldDB" id="A0A2L2T066"/>
<organism evidence="1 2">
    <name type="scientific">Fusarium venenatum</name>
    <dbReference type="NCBI Taxonomy" id="56646"/>
    <lineage>
        <taxon>Eukaryota</taxon>
        <taxon>Fungi</taxon>
        <taxon>Dikarya</taxon>
        <taxon>Ascomycota</taxon>
        <taxon>Pezizomycotina</taxon>
        <taxon>Sordariomycetes</taxon>
        <taxon>Hypocreomycetidae</taxon>
        <taxon>Hypocreales</taxon>
        <taxon>Nectriaceae</taxon>
        <taxon>Fusarium</taxon>
    </lineage>
</organism>